<keyword evidence="3" id="KW-1185">Reference proteome</keyword>
<proteinExistence type="predicted"/>
<dbReference type="EMBL" id="JBHLWN010000016">
    <property type="protein sequence ID" value="MFC0211437.1"/>
    <property type="molecule type" value="Genomic_DNA"/>
</dbReference>
<evidence type="ECO:0000313" key="2">
    <source>
        <dbReference type="EMBL" id="MFC0211437.1"/>
    </source>
</evidence>
<name>A0ABV6DFL3_9BACL</name>
<evidence type="ECO:0000313" key="3">
    <source>
        <dbReference type="Proteomes" id="UP001589776"/>
    </source>
</evidence>
<feature type="transmembrane region" description="Helical" evidence="1">
    <location>
        <begin position="60"/>
        <end position="82"/>
    </location>
</feature>
<accession>A0ABV6DFL3</accession>
<comment type="caution">
    <text evidence="2">The sequence shown here is derived from an EMBL/GenBank/DDBJ whole genome shotgun (WGS) entry which is preliminary data.</text>
</comment>
<evidence type="ECO:0000256" key="1">
    <source>
        <dbReference type="SAM" id="Phobius"/>
    </source>
</evidence>
<organism evidence="2 3">
    <name type="scientific">Paenibacillus chartarius</name>
    <dbReference type="NCBI Taxonomy" id="747481"/>
    <lineage>
        <taxon>Bacteria</taxon>
        <taxon>Bacillati</taxon>
        <taxon>Bacillota</taxon>
        <taxon>Bacilli</taxon>
        <taxon>Bacillales</taxon>
        <taxon>Paenibacillaceae</taxon>
        <taxon>Paenibacillus</taxon>
    </lineage>
</organism>
<sequence length="157" mass="17591">MGFVVIFVAAWLAVFIFYAMNKSLTIAENAFVYLTVMIIEINFTWIVAEELKLVELTKDGLLYAGFILNRTIVLPLLFVIMLNAVYRAGSIVRALIPVGVALAVILGLDALLQYFQITIFRQWNLFYDAIHIAILQAVSWGLLMLYRKIGRSGGKAG</sequence>
<dbReference type="RefSeq" id="WP_377468420.1">
    <property type="nucleotide sequence ID" value="NZ_JBHLWN010000016.1"/>
</dbReference>
<reference evidence="2 3" key="1">
    <citation type="submission" date="2024-09" db="EMBL/GenBank/DDBJ databases">
        <authorList>
            <person name="Sun Q."/>
            <person name="Mori K."/>
        </authorList>
    </citation>
    <scope>NUCLEOTIDE SEQUENCE [LARGE SCALE GENOMIC DNA]</scope>
    <source>
        <strain evidence="2 3">CCM 7759</strain>
    </source>
</reference>
<keyword evidence="1" id="KW-0812">Transmembrane</keyword>
<gene>
    <name evidence="2" type="ORF">ACFFK0_03060</name>
</gene>
<protein>
    <submittedName>
        <fullName evidence="2">Uncharacterized protein</fullName>
    </submittedName>
</protein>
<feature type="transmembrane region" description="Helical" evidence="1">
    <location>
        <begin position="31"/>
        <end position="48"/>
    </location>
</feature>
<feature type="transmembrane region" description="Helical" evidence="1">
    <location>
        <begin position="129"/>
        <end position="146"/>
    </location>
</feature>
<dbReference type="Proteomes" id="UP001589776">
    <property type="component" value="Unassembled WGS sequence"/>
</dbReference>
<keyword evidence="1" id="KW-0472">Membrane</keyword>
<keyword evidence="1" id="KW-1133">Transmembrane helix</keyword>
<feature type="transmembrane region" description="Helical" evidence="1">
    <location>
        <begin position="6"/>
        <end position="24"/>
    </location>
</feature>
<feature type="transmembrane region" description="Helical" evidence="1">
    <location>
        <begin position="94"/>
        <end position="117"/>
    </location>
</feature>